<proteinExistence type="predicted"/>
<comment type="caution">
    <text evidence="1">The sequence shown here is derived from an EMBL/GenBank/DDBJ whole genome shotgun (WGS) entry which is preliminary data.</text>
</comment>
<evidence type="ECO:0000313" key="2">
    <source>
        <dbReference type="Proteomes" id="UP000699865"/>
    </source>
</evidence>
<reference evidence="1 2" key="1">
    <citation type="submission" date="2021-03" db="EMBL/GenBank/DDBJ databases">
        <title>Five novel Rahnella species.</title>
        <authorList>
            <person name="Brady C."/>
            <person name="Asselin J."/>
            <person name="Beer S."/>
            <person name="Bruberg M.B."/>
            <person name="Crampton B."/>
            <person name="Venter S."/>
            <person name="Arnold D."/>
            <person name="Denman S."/>
        </authorList>
    </citation>
    <scope>NUCLEOTIDE SEQUENCE [LARGE SCALE GENOMIC DNA]</scope>
    <source>
        <strain evidence="1 2">L72c</strain>
    </source>
</reference>
<evidence type="ECO:0000313" key="1">
    <source>
        <dbReference type="EMBL" id="MBU9835853.1"/>
    </source>
</evidence>
<dbReference type="Proteomes" id="UP000699865">
    <property type="component" value="Unassembled WGS sequence"/>
</dbReference>
<accession>A0ABS6L1Y6</accession>
<dbReference type="RefSeq" id="WP_217138514.1">
    <property type="nucleotide sequence ID" value="NZ_JAFMOU010000068.1"/>
</dbReference>
<protein>
    <submittedName>
        <fullName evidence="1">DUF4762 family protein</fullName>
    </submittedName>
</protein>
<gene>
    <name evidence="1" type="ORF">J1786_13670</name>
</gene>
<sequence>MKKITSEVAEKIIGGSDCTLSTRWNGNRCELVSRCTDKHGTTTSVTEAGTTYYCDPSKK</sequence>
<name>A0ABS6L1Y6_9GAMM</name>
<keyword evidence="2" id="KW-1185">Reference proteome</keyword>
<organism evidence="1 2">
    <name type="scientific">Rahnella perminowiae</name>
    <dbReference type="NCBI Taxonomy" id="2816244"/>
    <lineage>
        <taxon>Bacteria</taxon>
        <taxon>Pseudomonadati</taxon>
        <taxon>Pseudomonadota</taxon>
        <taxon>Gammaproteobacteria</taxon>
        <taxon>Enterobacterales</taxon>
        <taxon>Yersiniaceae</taxon>
        <taxon>Rahnella</taxon>
    </lineage>
</organism>
<dbReference type="EMBL" id="JAFMOU010000068">
    <property type="protein sequence ID" value="MBU9835853.1"/>
    <property type="molecule type" value="Genomic_DNA"/>
</dbReference>